<feature type="compositionally biased region" description="Polar residues" evidence="14">
    <location>
        <begin position="1"/>
        <end position="12"/>
    </location>
</feature>
<dbReference type="InterPro" id="IPR029033">
    <property type="entry name" value="His_PPase_superfam"/>
</dbReference>
<comment type="catalytic activity">
    <reaction evidence="10">
        <text>1D-myo-inositol 1,2,5,6-tetrakisphosphate + H2O = 1D-myo-inositol 1,2,6-trisphosphate + phosphate</text>
        <dbReference type="Rhea" id="RHEA:77119"/>
        <dbReference type="ChEBI" id="CHEBI:15377"/>
        <dbReference type="ChEBI" id="CHEBI:43474"/>
        <dbReference type="ChEBI" id="CHEBI:195535"/>
        <dbReference type="ChEBI" id="CHEBI:195537"/>
        <dbReference type="EC" id="3.1.3.62"/>
    </reaction>
    <physiologicalReaction direction="left-to-right" evidence="10">
        <dbReference type="Rhea" id="RHEA:77120"/>
    </physiologicalReaction>
</comment>
<comment type="catalytic activity">
    <reaction evidence="11">
        <text>1D-myo-inositol 1,2,4,5,6-pentakisphosphate + H2O = 1D-myo-inositol 1,2,5,6-tetrakisphosphate + phosphate</text>
        <dbReference type="Rhea" id="RHEA:77115"/>
        <dbReference type="ChEBI" id="CHEBI:15377"/>
        <dbReference type="ChEBI" id="CHEBI:43474"/>
        <dbReference type="ChEBI" id="CHEBI:57798"/>
        <dbReference type="ChEBI" id="CHEBI:195535"/>
        <dbReference type="EC" id="3.1.3.62"/>
    </reaction>
    <physiologicalReaction direction="left-to-right" evidence="11">
        <dbReference type="Rhea" id="RHEA:77116"/>
    </physiologicalReaction>
</comment>
<dbReference type="GO" id="GO:0016020">
    <property type="term" value="C:membrane"/>
    <property type="evidence" value="ECO:0007669"/>
    <property type="project" value="UniProtKB-SubCell"/>
</dbReference>
<comment type="catalytic activity">
    <reaction evidence="13">
        <text>(2R)-2,3-bisphosphoglycerate + H2O = (2R)-2-phosphoglycerate + phosphate</text>
        <dbReference type="Rhea" id="RHEA:27381"/>
        <dbReference type="ChEBI" id="CHEBI:15377"/>
        <dbReference type="ChEBI" id="CHEBI:43474"/>
        <dbReference type="ChEBI" id="CHEBI:58248"/>
        <dbReference type="ChEBI" id="CHEBI:58289"/>
        <dbReference type="EC" id="3.1.3.80"/>
    </reaction>
    <physiologicalReaction direction="left-to-right" evidence="13">
        <dbReference type="Rhea" id="RHEA:27382"/>
    </physiologicalReaction>
</comment>
<evidence type="ECO:0000256" key="12">
    <source>
        <dbReference type="ARBA" id="ARBA00043691"/>
    </source>
</evidence>
<dbReference type="SUPFAM" id="SSF53254">
    <property type="entry name" value="Phosphoglycerate mutase-like"/>
    <property type="match status" value="1"/>
</dbReference>
<keyword evidence="6" id="KW-0732">Signal</keyword>
<keyword evidence="7" id="KW-0378">Hydrolase</keyword>
<dbReference type="Proteomes" id="UP000504844">
    <property type="component" value="Chromosome"/>
</dbReference>
<dbReference type="EC" id="3.1.3.62" evidence="4"/>
<evidence type="ECO:0000256" key="5">
    <source>
        <dbReference type="ARBA" id="ARBA00018097"/>
    </source>
</evidence>
<keyword evidence="16" id="KW-1185">Reference proteome</keyword>
<keyword evidence="8" id="KW-0472">Membrane</keyword>
<dbReference type="Pfam" id="PF00328">
    <property type="entry name" value="His_Phos_2"/>
    <property type="match status" value="1"/>
</dbReference>
<comment type="catalytic activity">
    <reaction evidence="12">
        <text>1D-myo-inositol hexakisphosphate + H2O = 1D-myo-inositol 1,2,4,5,6-pentakisphosphate + phosphate</text>
        <dbReference type="Rhea" id="RHEA:16989"/>
        <dbReference type="ChEBI" id="CHEBI:15377"/>
        <dbReference type="ChEBI" id="CHEBI:43474"/>
        <dbReference type="ChEBI" id="CHEBI:57798"/>
        <dbReference type="ChEBI" id="CHEBI:58130"/>
        <dbReference type="EC" id="3.1.3.62"/>
    </reaction>
    <physiologicalReaction direction="left-to-right" evidence="12">
        <dbReference type="Rhea" id="RHEA:16990"/>
    </physiologicalReaction>
</comment>
<accession>A0A6M8T2I4</accession>
<gene>
    <name evidence="15" type="ORF">HQN60_11565</name>
</gene>
<dbReference type="EMBL" id="CP054143">
    <property type="protein sequence ID" value="QKJ68197.1"/>
    <property type="molecule type" value="Genomic_DNA"/>
</dbReference>
<sequence>MTMTDRYYQTKSPYRPQQDPSSYEKAPTGFTPVYTQMLARHGSRGLSSLKYDLAIHNMWSKAKAEGALTPLGEKLGEDTLKIMKANFLLGCGVEGITKPGYGNLTQIGINEHKQLAVRMLNRMPDFWKQITDDATAARKVQVVTSGVDRAVDSGNYFAQSLKTTQPKLNTMLSYPAAPGPFPDTGTALAQASGTDRFQLYFHKLVAKTDLVSKVDSPFYATYQASLAYQAFKKDADLIAKQEGLFKTAEANAKGRQVLERLFSKAFVDKVESGTYSFANTGSFTFSSADGKCTAPTTLSGDGETTIKSTADAAALLYELYVIAPAMRTEAGVDFASYMPAEQARFFAELNDASDFYDKGPGMTEKGDVTYKMSQMLFDDFFKEVDAIAANNLANAAKLRFAHAEIIAPFASRMGLKNVLQQIPKAETFSYKNNPWRGDYVSPMAANMQWDVYRNAAGKVIVKMLYNEKETDFMAKCDSAKLAANSYFYDYVKLKGCYGK</sequence>
<dbReference type="PANTHER" id="PTHR20963">
    <property type="entry name" value="MULTIPLE INOSITOL POLYPHOSPHATE PHOSPHATASE-RELATED"/>
    <property type="match status" value="1"/>
</dbReference>
<dbReference type="AlphaFoldDB" id="A0A6M8T2I4"/>
<protein>
    <recommendedName>
        <fullName evidence="5">Multiple inositol polyphosphate phosphatase 1</fullName>
        <ecNumber evidence="4">3.1.3.62</ecNumber>
        <ecNumber evidence="3">3.1.3.80</ecNumber>
    </recommendedName>
    <alternativeName>
        <fullName evidence="9">2,3-bisphosphoglycerate 3-phosphatase</fullName>
    </alternativeName>
</protein>
<evidence type="ECO:0000313" key="15">
    <source>
        <dbReference type="EMBL" id="QKJ68197.1"/>
    </source>
</evidence>
<name>A0A6M8T2I4_9NEIS</name>
<proteinExistence type="inferred from homology"/>
<organism evidence="15 16">
    <name type="scientific">Deefgea piscis</name>
    <dbReference type="NCBI Taxonomy" id="2739061"/>
    <lineage>
        <taxon>Bacteria</taxon>
        <taxon>Pseudomonadati</taxon>
        <taxon>Pseudomonadota</taxon>
        <taxon>Betaproteobacteria</taxon>
        <taxon>Neisseriales</taxon>
        <taxon>Chitinibacteraceae</taxon>
        <taxon>Deefgea</taxon>
    </lineage>
</organism>
<evidence type="ECO:0000256" key="9">
    <source>
        <dbReference type="ARBA" id="ARBA00031642"/>
    </source>
</evidence>
<evidence type="ECO:0000256" key="11">
    <source>
        <dbReference type="ARBA" id="ARBA00043671"/>
    </source>
</evidence>
<evidence type="ECO:0000256" key="14">
    <source>
        <dbReference type="SAM" id="MobiDB-lite"/>
    </source>
</evidence>
<feature type="region of interest" description="Disordered" evidence="14">
    <location>
        <begin position="1"/>
        <end position="26"/>
    </location>
</feature>
<evidence type="ECO:0000256" key="3">
    <source>
        <dbReference type="ARBA" id="ARBA00012976"/>
    </source>
</evidence>
<evidence type="ECO:0000256" key="8">
    <source>
        <dbReference type="ARBA" id="ARBA00023136"/>
    </source>
</evidence>
<comment type="subcellular location">
    <subcellularLocation>
        <location evidence="1">Membrane</location>
    </subcellularLocation>
</comment>
<evidence type="ECO:0000256" key="2">
    <source>
        <dbReference type="ARBA" id="ARBA00008422"/>
    </source>
</evidence>
<evidence type="ECO:0000256" key="4">
    <source>
        <dbReference type="ARBA" id="ARBA00013040"/>
    </source>
</evidence>
<dbReference type="InterPro" id="IPR000560">
    <property type="entry name" value="His_Pase_clade-2"/>
</dbReference>
<evidence type="ECO:0000256" key="7">
    <source>
        <dbReference type="ARBA" id="ARBA00022801"/>
    </source>
</evidence>
<evidence type="ECO:0000256" key="13">
    <source>
        <dbReference type="ARBA" id="ARBA00043832"/>
    </source>
</evidence>
<dbReference type="GO" id="GO:0034417">
    <property type="term" value="F:bisphosphoglycerate 3-phosphatase activity"/>
    <property type="evidence" value="ECO:0007669"/>
    <property type="project" value="UniProtKB-EC"/>
</dbReference>
<reference evidence="15 16" key="1">
    <citation type="submission" date="2020-05" db="EMBL/GenBank/DDBJ databases">
        <title>Complete genome sequence of Deefgea sp. D17.</title>
        <authorList>
            <person name="Bae J.-W."/>
            <person name="Han J.E."/>
        </authorList>
    </citation>
    <scope>NUCLEOTIDE SEQUENCE [LARGE SCALE GENOMIC DNA]</scope>
    <source>
        <strain evidence="15 16">D17</strain>
    </source>
</reference>
<evidence type="ECO:0000256" key="6">
    <source>
        <dbReference type="ARBA" id="ARBA00022729"/>
    </source>
</evidence>
<dbReference type="KEGG" id="dee:HQN60_11565"/>
<evidence type="ECO:0000313" key="16">
    <source>
        <dbReference type="Proteomes" id="UP000504844"/>
    </source>
</evidence>
<dbReference type="PANTHER" id="PTHR20963:SF8">
    <property type="entry name" value="MULTIPLE INOSITOL POLYPHOSPHATE PHOSPHATASE 1"/>
    <property type="match status" value="1"/>
</dbReference>
<dbReference type="Gene3D" id="3.40.50.1240">
    <property type="entry name" value="Phosphoglycerate mutase-like"/>
    <property type="match status" value="1"/>
</dbReference>
<dbReference type="EC" id="3.1.3.80" evidence="3"/>
<evidence type="ECO:0000256" key="1">
    <source>
        <dbReference type="ARBA" id="ARBA00004370"/>
    </source>
</evidence>
<comment type="similarity">
    <text evidence="2">Belongs to the histidine acid phosphatase family. MINPP1 subfamily.</text>
</comment>
<evidence type="ECO:0000256" key="10">
    <source>
        <dbReference type="ARBA" id="ARBA00043668"/>
    </source>
</evidence>